<dbReference type="AlphaFoldDB" id="A0A916NNF8"/>
<feature type="transmembrane region" description="Helical" evidence="1">
    <location>
        <begin position="442"/>
        <end position="462"/>
    </location>
</feature>
<name>A0A916NNF8_9BACT</name>
<feature type="signal peptide" evidence="2">
    <location>
        <begin position="1"/>
        <end position="19"/>
    </location>
</feature>
<dbReference type="EMBL" id="CAJRAF010000002">
    <property type="protein sequence ID" value="CAG5012373.1"/>
    <property type="molecule type" value="Genomic_DNA"/>
</dbReference>
<keyword evidence="2" id="KW-0732">Signal</keyword>
<proteinExistence type="predicted"/>
<gene>
    <name evidence="3" type="ORF">DYBT9275_05163</name>
</gene>
<dbReference type="InterPro" id="IPR025738">
    <property type="entry name" value="BatD"/>
</dbReference>
<dbReference type="Proteomes" id="UP000680038">
    <property type="component" value="Unassembled WGS sequence"/>
</dbReference>
<evidence type="ECO:0000256" key="2">
    <source>
        <dbReference type="SAM" id="SignalP"/>
    </source>
</evidence>
<keyword evidence="1" id="KW-1133">Transmembrane helix</keyword>
<dbReference type="PANTHER" id="PTHR40940">
    <property type="entry name" value="PROTEIN BATD-RELATED"/>
    <property type="match status" value="1"/>
</dbReference>
<dbReference type="PANTHER" id="PTHR40940:SF2">
    <property type="entry name" value="BATD"/>
    <property type="match status" value="1"/>
</dbReference>
<keyword evidence="1" id="KW-0472">Membrane</keyword>
<comment type="caution">
    <text evidence="3">The sequence shown here is derived from an EMBL/GenBank/DDBJ whole genome shotgun (WGS) entry which is preliminary data.</text>
</comment>
<evidence type="ECO:0008006" key="5">
    <source>
        <dbReference type="Google" id="ProtNLM"/>
    </source>
</evidence>
<evidence type="ECO:0000256" key="1">
    <source>
        <dbReference type="SAM" id="Phobius"/>
    </source>
</evidence>
<organism evidence="3 4">
    <name type="scientific">Dyadobacter helix</name>
    <dbReference type="NCBI Taxonomy" id="2822344"/>
    <lineage>
        <taxon>Bacteria</taxon>
        <taxon>Pseudomonadati</taxon>
        <taxon>Bacteroidota</taxon>
        <taxon>Cytophagia</taxon>
        <taxon>Cytophagales</taxon>
        <taxon>Spirosomataceae</taxon>
        <taxon>Dyadobacter</taxon>
    </lineage>
</organism>
<dbReference type="Pfam" id="PF13584">
    <property type="entry name" value="BatD"/>
    <property type="match status" value="1"/>
</dbReference>
<accession>A0A916NNF8</accession>
<evidence type="ECO:0000313" key="4">
    <source>
        <dbReference type="Proteomes" id="UP000680038"/>
    </source>
</evidence>
<evidence type="ECO:0000313" key="3">
    <source>
        <dbReference type="EMBL" id="CAG5012373.1"/>
    </source>
</evidence>
<reference evidence="3" key="1">
    <citation type="submission" date="2021-04" db="EMBL/GenBank/DDBJ databases">
        <authorList>
            <person name="Rodrigo-Torres L."/>
            <person name="Arahal R. D."/>
            <person name="Lucena T."/>
        </authorList>
    </citation>
    <scope>NUCLEOTIDE SEQUENCE</scope>
    <source>
        <strain evidence="3">CECT 9275</strain>
    </source>
</reference>
<keyword evidence="1" id="KW-0812">Transmembrane</keyword>
<keyword evidence="4" id="KW-1185">Reference proteome</keyword>
<protein>
    <recommendedName>
        <fullName evidence="5">Oxygen tolerance protein BatD</fullName>
    </recommendedName>
</protein>
<sequence length="464" mass="52130">MKLYVALGIILCFSCTISAQGVNESMSIEFNGKVLKISEPLIISVLIKDSESRPAIIFPEITGLEKRSKSATSAINIVDGRKVVDQTISQEYFAPKPGTYVIPEFSIPVNATRLFSEETSIVFTATGEEEVMLGSDAILPEPETGRETIFFSVQADKKGVFIREGFSLRISLYISEDAPVEMEFYRFNEQLQQILKKVRPAGCWEENTGIEEIVRRKVVITGKNYTEYNMYQSEFFPLTAGDINIPSVTLDMLVIDRMGTVNSEKRIIKSFSSKPLRIVVSQLPPHPLRDQVAVGEYRLVEDLSSQMVYPGESIRYVFKVEGSGNIAAIPAPEIQANSAFDFYPPDASQVVKRSAAGVTGEKGFNYFVVPRKDGKFPLGRYFQWIYFNTARVRYDTLRSVKILEVRGEDYKLGNISLSSSLGLYDNLENLDTTRKTINYKELLKNLTSAVAILLLIAMVWVIRK</sequence>
<feature type="chain" id="PRO_5037598421" description="Oxygen tolerance protein BatD" evidence="2">
    <location>
        <begin position="20"/>
        <end position="464"/>
    </location>
</feature>